<evidence type="ECO:0000313" key="4">
    <source>
        <dbReference type="Proteomes" id="UP000051952"/>
    </source>
</evidence>
<feature type="compositionally biased region" description="Low complexity" evidence="1">
    <location>
        <begin position="22"/>
        <end position="37"/>
    </location>
</feature>
<feature type="transmembrane region" description="Helical" evidence="2">
    <location>
        <begin position="576"/>
        <end position="595"/>
    </location>
</feature>
<feature type="compositionally biased region" description="Basic and acidic residues" evidence="1">
    <location>
        <begin position="666"/>
        <end position="685"/>
    </location>
</feature>
<keyword evidence="2" id="KW-0472">Membrane</keyword>
<feature type="region of interest" description="Disordered" evidence="1">
    <location>
        <begin position="22"/>
        <end position="46"/>
    </location>
</feature>
<proteinExistence type="predicted"/>
<reference evidence="4" key="1">
    <citation type="submission" date="2015-09" db="EMBL/GenBank/DDBJ databases">
        <authorList>
            <consortium name="Pathogen Informatics"/>
        </authorList>
    </citation>
    <scope>NUCLEOTIDE SEQUENCE [LARGE SCALE GENOMIC DNA]</scope>
    <source>
        <strain evidence="4">Lake Konstanz</strain>
    </source>
</reference>
<feature type="region of interest" description="Disordered" evidence="1">
    <location>
        <begin position="73"/>
        <end position="95"/>
    </location>
</feature>
<gene>
    <name evidence="3" type="ORF">BSAL_76840</name>
</gene>
<feature type="region of interest" description="Disordered" evidence="1">
    <location>
        <begin position="666"/>
        <end position="687"/>
    </location>
</feature>
<feature type="transmembrane region" description="Helical" evidence="2">
    <location>
        <begin position="549"/>
        <end position="570"/>
    </location>
</feature>
<dbReference type="Proteomes" id="UP000051952">
    <property type="component" value="Unassembled WGS sequence"/>
</dbReference>
<organism evidence="3 4">
    <name type="scientific">Bodo saltans</name>
    <name type="common">Flagellated protozoan</name>
    <dbReference type="NCBI Taxonomy" id="75058"/>
    <lineage>
        <taxon>Eukaryota</taxon>
        <taxon>Discoba</taxon>
        <taxon>Euglenozoa</taxon>
        <taxon>Kinetoplastea</taxon>
        <taxon>Metakinetoplastina</taxon>
        <taxon>Eubodonida</taxon>
        <taxon>Bodonidae</taxon>
        <taxon>Bodo</taxon>
    </lineage>
</organism>
<keyword evidence="2 3" id="KW-0812">Transmembrane</keyword>
<protein>
    <submittedName>
        <fullName evidence="3">Transmembrane protein, putative</fullName>
    </submittedName>
</protein>
<evidence type="ECO:0000313" key="3">
    <source>
        <dbReference type="EMBL" id="CUG28029.1"/>
    </source>
</evidence>
<evidence type="ECO:0000256" key="1">
    <source>
        <dbReference type="SAM" id="MobiDB-lite"/>
    </source>
</evidence>
<evidence type="ECO:0000256" key="2">
    <source>
        <dbReference type="SAM" id="Phobius"/>
    </source>
</evidence>
<sequence>MVPTVSLYFSSSESTTIAASASRTRSLSASAETTKSLTPPPTPTPTWIATPSLTLSLVSHNITASPTITLSPTTTAIPTLSTTPTSSESTPSSTESFLTHTASTTFSVSSTNLSTVSSSRTYPNCSVPLAVLFTDGAANLDDTITSITQNSTTSTITNEPINCFLVQNVSQLQCTAGCAIHDAVAILDDTITSITQNSTTSTITIDDLCGVLWPSSDSPSMQLLHCVYPAVVASGRDNLTWSVAVSSLPVTPVRMVFGFTLSPSWSMQPFNDTSTSNIDLSNVTMRVVQSAYQGTLGFVSTVVSVPPTYGSVLVVPLVARCATEHIKFSIIVLWPAAPAVTTATVVTTTLASTVGAALGGDVVSAASLVLLSMLSCNTLAPNPGVSGYVMSVFFDDGPVSMVTGNVGIGAFVSLCQFGLVSVVARLRSQSHDDVAATLRFPAVSIRATDFLLPGTMYSALTFWSTEIGAVATGVFGAMVVVVALVALEYFYAVLYVLPLCDYAKYNTSHYPTGHWLEARFLFPTWQWYPRGVRSRFWPMMGPYVPGKTWVRGVIMCLALLLALVAGMASSGVGCVSGAWTAGIIHIAVAVVLVALKPFRVPSDALLGPLGTTIIGMACCLKATGNDDAVAVSDDITTAMALLQVVRTLIGLWVQWREGQWISEERSLESQHDVEEGRDGSDKIAEWDDGEDVPMSLLQSNDDGTERWLVWPRTTTMIRTISVVQ</sequence>
<dbReference type="OMA" id="RCATEHI"/>
<dbReference type="VEuPathDB" id="TriTrypDB:BSAL_76840"/>
<dbReference type="AlphaFoldDB" id="A0A0S4J146"/>
<feature type="transmembrane region" description="Helical" evidence="2">
    <location>
        <begin position="474"/>
        <end position="497"/>
    </location>
</feature>
<name>A0A0S4J146_BODSA</name>
<accession>A0A0S4J146</accession>
<dbReference type="EMBL" id="CYKH01000730">
    <property type="protein sequence ID" value="CUG28029.1"/>
    <property type="molecule type" value="Genomic_DNA"/>
</dbReference>
<keyword evidence="2" id="KW-1133">Transmembrane helix</keyword>
<keyword evidence="4" id="KW-1185">Reference proteome</keyword>